<protein>
    <recommendedName>
        <fullName evidence="1">Vacuolar fusion protein MON1 homolog</fullName>
    </recommendedName>
</protein>
<keyword evidence="7" id="KW-1185">Reference proteome</keyword>
<feature type="domain" description="FUZ/MON1/HPS1 second Longin" evidence="4">
    <location>
        <begin position="297"/>
        <end position="391"/>
    </location>
</feature>
<evidence type="ECO:0000313" key="6">
    <source>
        <dbReference type="EMBL" id="KAK9061538.1"/>
    </source>
</evidence>
<feature type="compositionally biased region" description="Basic and acidic residues" evidence="2">
    <location>
        <begin position="57"/>
        <end position="83"/>
    </location>
</feature>
<dbReference type="AlphaFoldDB" id="A0AAP0CYB8"/>
<evidence type="ECO:0000256" key="1">
    <source>
        <dbReference type="RuleBase" id="RU367048"/>
    </source>
</evidence>
<feature type="domain" description="FUZ/MON1/HPS1 first Longin" evidence="3">
    <location>
        <begin position="137"/>
        <end position="258"/>
    </location>
</feature>
<gene>
    <name evidence="6" type="ORF">SSX86_018720</name>
</gene>
<dbReference type="GO" id="GO:0006623">
    <property type="term" value="P:protein targeting to vacuole"/>
    <property type="evidence" value="ECO:0007669"/>
    <property type="project" value="UniProtKB-UniRule"/>
</dbReference>
<evidence type="ECO:0000259" key="4">
    <source>
        <dbReference type="Pfam" id="PF19037"/>
    </source>
</evidence>
<feature type="compositionally biased region" description="Basic residues" evidence="2">
    <location>
        <begin position="848"/>
        <end position="860"/>
    </location>
</feature>
<dbReference type="Pfam" id="PF19038">
    <property type="entry name" value="Fuz_longin_3"/>
    <property type="match status" value="1"/>
</dbReference>
<feature type="compositionally biased region" description="Low complexity" evidence="2">
    <location>
        <begin position="837"/>
        <end position="847"/>
    </location>
</feature>
<comment type="similarity">
    <text evidence="1">Belongs to the MON1/SAND family.</text>
</comment>
<evidence type="ECO:0000259" key="5">
    <source>
        <dbReference type="Pfam" id="PF19038"/>
    </source>
</evidence>
<feature type="compositionally biased region" description="Low complexity" evidence="2">
    <location>
        <begin position="1"/>
        <end position="11"/>
    </location>
</feature>
<feature type="domain" description="FUZ/MON1/HPS1 third Longin" evidence="5">
    <location>
        <begin position="460"/>
        <end position="560"/>
    </location>
</feature>
<evidence type="ECO:0000259" key="3">
    <source>
        <dbReference type="Pfam" id="PF19036"/>
    </source>
</evidence>
<proteinExistence type="inferred from homology"/>
<dbReference type="Pfam" id="PF19036">
    <property type="entry name" value="Fuz_longin_1"/>
    <property type="match status" value="1"/>
</dbReference>
<dbReference type="PANTHER" id="PTHR13027:SF15">
    <property type="entry name" value="VACUOLAR FUSION PROTEIN MON1 HOMOLOG"/>
    <property type="match status" value="1"/>
</dbReference>
<dbReference type="PRINTS" id="PR01546">
    <property type="entry name" value="YEAST73DUF"/>
</dbReference>
<dbReference type="Pfam" id="PF07800">
    <property type="entry name" value="DUF1644"/>
    <property type="match status" value="1"/>
</dbReference>
<dbReference type="InterPro" id="IPR043972">
    <property type="entry name" value="FUZ/MON1/HPS1_longin_1"/>
</dbReference>
<dbReference type="GO" id="GO:0016192">
    <property type="term" value="P:vesicle-mediated transport"/>
    <property type="evidence" value="ECO:0007669"/>
    <property type="project" value="InterPro"/>
</dbReference>
<feature type="region of interest" description="Disordered" evidence="2">
    <location>
        <begin position="48"/>
        <end position="83"/>
    </location>
</feature>
<dbReference type="InterPro" id="IPR012866">
    <property type="entry name" value="DUF1644"/>
</dbReference>
<evidence type="ECO:0000313" key="7">
    <source>
        <dbReference type="Proteomes" id="UP001408789"/>
    </source>
</evidence>
<dbReference type="Pfam" id="PF19037">
    <property type="entry name" value="Fuz_longin_2"/>
    <property type="match status" value="1"/>
</dbReference>
<comment type="function">
    <text evidence="1">Plays an important role in membrane trafficking through the secretory apparatus.</text>
</comment>
<comment type="caution">
    <text evidence="6">The sequence shown here is derived from an EMBL/GenBank/DDBJ whole genome shotgun (WGS) entry which is preliminary data.</text>
</comment>
<reference evidence="6 7" key="1">
    <citation type="submission" date="2024-04" db="EMBL/GenBank/DDBJ databases">
        <title>The reference genome of an endangered Asteraceae, Deinandra increscens subsp. villosa, native to the Central Coast of California.</title>
        <authorList>
            <person name="Guilliams M."/>
            <person name="Hasenstab-Lehman K."/>
            <person name="Meyer R."/>
            <person name="Mcevoy S."/>
        </authorList>
    </citation>
    <scope>NUCLEOTIDE SEQUENCE [LARGE SCALE GENOMIC DNA]</scope>
    <source>
        <tissue evidence="6">Leaf</tissue>
    </source>
</reference>
<name>A0AAP0CYB8_9ASTR</name>
<feature type="region of interest" description="Disordered" evidence="2">
    <location>
        <begin position="836"/>
        <end position="860"/>
    </location>
</feature>
<sequence length="860" mass="97133">MTSDSSSLSFSDAEDEESASKITNSDNNIDSIDYSLDAIENQLSSIALNTSLNEETDDRREPVNGSSKESESEIPRNSEVKVDFATSRADDIQELRDNSSSACDDGQLLDSVQSQWVPGKRHVHEDDGSMSWRERKKHFFVLSNSGKPIFSRYGDEHKLAGFSATLQAIVSFVEDGGDHIKLVRAGKHQVVFLVEKPIYLVCISCTEEPYESLRGQLELLYGQMILILTKSVNRCFEKNSKFDMTPLLGGTDVVLSSLFHSFGWNPATFLHAYTCLPLPYATRQVAGAVLQDVADSGVLFALLMCKYKVVSLVGAQKAVLHPDDMLLLANFVMSSESFRQVQTSESFSPICLPRYNPMAFLLAYVHYFDDDTYLVLLTSSSDTFFHLKDCRILIEKVLLKSNVLREVQRSLLEGGMRVENIPIYPSTRSGSLLHSDEPRPATVPQEGLHESVVGIGGPAGLWHFIYRNMSVDQFVSSEFSSPITSHRQQKRLYRAYQKLYASMHDKGTGPHKTQFKRDDDYVLLCWVTQDFELYAAFDPLADKGLAIRVCNRVCQWVKDVENEIFLLAGSPFNWFNYNSLETDKLEYGQVGLERKRVRVNSKGCRPFVCGTNRLHSNCLDRFQIANKMSPGSNSLLHSEKSTVINPDATSKPLCPLCRGDVTGWVVIDDARAILNEKERCCENEKCMFTGNFMDLQEHAEVEHPNACPSKIDPAKQLDWENFQQSSEIIDVLTTIQSEVPHGVVLGDYVVEYGDSGSGDEYEDFSGADGKWWTSCILYQVFGKLRCLRNRRRARVSESRRESRRMSYDTSNSDEGSVVSTEFADYRVDVPEDDFMTRSRISRGTTGHRSSRRRPSRFYDN</sequence>
<accession>A0AAP0CYB8</accession>
<dbReference type="EMBL" id="JBCNJP010000019">
    <property type="protein sequence ID" value="KAK9061538.1"/>
    <property type="molecule type" value="Genomic_DNA"/>
</dbReference>
<evidence type="ECO:0000256" key="2">
    <source>
        <dbReference type="SAM" id="MobiDB-lite"/>
    </source>
</evidence>
<feature type="region of interest" description="Disordered" evidence="2">
    <location>
        <begin position="1"/>
        <end position="29"/>
    </location>
</feature>
<dbReference type="InterPro" id="IPR043970">
    <property type="entry name" value="FUZ/MON1/HPS1_longin_3"/>
</dbReference>
<dbReference type="Proteomes" id="UP001408789">
    <property type="component" value="Unassembled WGS sequence"/>
</dbReference>
<dbReference type="PANTHER" id="PTHR13027">
    <property type="entry name" value="SAND PROTEIN-RELATED"/>
    <property type="match status" value="1"/>
</dbReference>
<organism evidence="6 7">
    <name type="scientific">Deinandra increscens subsp. villosa</name>
    <dbReference type="NCBI Taxonomy" id="3103831"/>
    <lineage>
        <taxon>Eukaryota</taxon>
        <taxon>Viridiplantae</taxon>
        <taxon>Streptophyta</taxon>
        <taxon>Embryophyta</taxon>
        <taxon>Tracheophyta</taxon>
        <taxon>Spermatophyta</taxon>
        <taxon>Magnoliopsida</taxon>
        <taxon>eudicotyledons</taxon>
        <taxon>Gunneridae</taxon>
        <taxon>Pentapetalae</taxon>
        <taxon>asterids</taxon>
        <taxon>campanulids</taxon>
        <taxon>Asterales</taxon>
        <taxon>Asteraceae</taxon>
        <taxon>Asteroideae</taxon>
        <taxon>Heliantheae alliance</taxon>
        <taxon>Madieae</taxon>
        <taxon>Madiinae</taxon>
        <taxon>Deinandra</taxon>
    </lineage>
</organism>
<dbReference type="InterPro" id="IPR043971">
    <property type="entry name" value="FUZ/MON1/HPS1_longin_2"/>
</dbReference>
<dbReference type="InterPro" id="IPR004353">
    <property type="entry name" value="Mon1"/>
</dbReference>